<evidence type="ECO:0000313" key="2">
    <source>
        <dbReference type="Proteomes" id="UP000410049"/>
    </source>
</evidence>
<sequence length="163" mass="17242">MAEYLTLDYHDAATDPDRLPDGGPDGLTVARMRLTAMGGGTAMEAAVRDGDGMPALHALLLPLILAMRPAPSDARPRTAPMASLTLSTPWPPAGVGEHTMAVAWMDDTGLHARWEGPDDPAALAGGRLILTEFARMAAEAGQAGLDMLDPDEIGLFRQCERLI</sequence>
<proteinExistence type="predicted"/>
<dbReference type="Proteomes" id="UP000410049">
    <property type="component" value="Unassembled WGS sequence"/>
</dbReference>
<reference evidence="1 2" key="1">
    <citation type="journal article" date="2019" name="Syst. Appl. Microbiol.">
        <title>Characterization of Bifidobacterium species in feaces of the Egyptian fruit bat: Description of B. vespertilionis sp. nov. and B. rousetti sp. nov.</title>
        <authorList>
            <person name="Modesto M."/>
            <person name="Satti M."/>
            <person name="Watanabe K."/>
            <person name="Puglisi E."/>
            <person name="Morelli L."/>
            <person name="Huang C.-H."/>
            <person name="Liou J.-S."/>
            <person name="Miyashita M."/>
            <person name="Tamura T."/>
            <person name="Saito S."/>
            <person name="Mori K."/>
            <person name="Huang L."/>
            <person name="Sciavilla P."/>
            <person name="Sandri C."/>
            <person name="Spiezio C."/>
            <person name="Vitali F."/>
            <person name="Cavalieri D."/>
            <person name="Perpetuini G."/>
            <person name="Tofalo R."/>
            <person name="Bonetti A."/>
            <person name="Arita M."/>
            <person name="Mattarelli P."/>
        </authorList>
    </citation>
    <scope>NUCLEOTIDE SEQUENCE [LARGE SCALE GENOMIC DNA]</scope>
    <source>
        <strain evidence="1 2">RST17</strain>
    </source>
</reference>
<accession>A0A5M9ZKG4</accession>
<dbReference type="RefSeq" id="WP_150379283.1">
    <property type="nucleotide sequence ID" value="NZ_RZUH01000004.1"/>
</dbReference>
<organism evidence="1 2">
    <name type="scientific">Bifidobacterium myosotis</name>
    <dbReference type="NCBI Taxonomy" id="1630166"/>
    <lineage>
        <taxon>Bacteria</taxon>
        <taxon>Bacillati</taxon>
        <taxon>Actinomycetota</taxon>
        <taxon>Actinomycetes</taxon>
        <taxon>Bifidobacteriales</taxon>
        <taxon>Bifidobacteriaceae</taxon>
        <taxon>Bifidobacterium</taxon>
    </lineage>
</organism>
<name>A0A5M9ZKG4_9BIFI</name>
<gene>
    <name evidence="1" type="ORF">EMO91_06665</name>
</gene>
<comment type="caution">
    <text evidence="1">The sequence shown here is derived from an EMBL/GenBank/DDBJ whole genome shotgun (WGS) entry which is preliminary data.</text>
</comment>
<dbReference type="EMBL" id="RZUH01000004">
    <property type="protein sequence ID" value="KAA8828117.1"/>
    <property type="molecule type" value="Genomic_DNA"/>
</dbReference>
<protein>
    <submittedName>
        <fullName evidence="1">Uncharacterized protein</fullName>
    </submittedName>
</protein>
<dbReference type="AlphaFoldDB" id="A0A5M9ZKG4"/>
<evidence type="ECO:0000313" key="1">
    <source>
        <dbReference type="EMBL" id="KAA8828117.1"/>
    </source>
</evidence>